<protein>
    <submittedName>
        <fullName evidence="2">Uncharacterized protein</fullName>
    </submittedName>
</protein>
<proteinExistence type="predicted"/>
<reference evidence="2 3" key="1">
    <citation type="journal article" date="2014" name="Nature">
        <title>The genome of the recently domesticated crop plant sugar beet (Beta vulgaris).</title>
        <authorList>
            <person name="Dohm J.C."/>
            <person name="Minoche A.E."/>
            <person name="Holtgrawe D."/>
            <person name="Capella-Gutierrez S."/>
            <person name="Zakrzewski F."/>
            <person name="Tafer H."/>
            <person name="Rupp O."/>
            <person name="Sorensen T.R."/>
            <person name="Stracke R."/>
            <person name="Reinhardt R."/>
            <person name="Goesmann A."/>
            <person name="Kraft T."/>
            <person name="Schulz B."/>
            <person name="Stadler P.F."/>
            <person name="Schmidt T."/>
            <person name="Gabaldon T."/>
            <person name="Lehrach H."/>
            <person name="Weisshaar B."/>
            <person name="Himmelbauer H."/>
        </authorList>
    </citation>
    <scope>NUCLEOTIDE SEQUENCE [LARGE SCALE GENOMIC DNA]</scope>
    <source>
        <tissue evidence="2">Taproot</tissue>
    </source>
</reference>
<keyword evidence="3" id="KW-1185">Reference proteome</keyword>
<feature type="transmembrane region" description="Helical" evidence="1">
    <location>
        <begin position="44"/>
        <end position="63"/>
    </location>
</feature>
<keyword evidence="1" id="KW-0812">Transmembrane</keyword>
<gene>
    <name evidence="2" type="ORF">BVRB_023670</name>
</gene>
<dbReference type="Gramene" id="KMS94213">
    <property type="protein sequence ID" value="KMS94213"/>
    <property type="gene ID" value="BVRB_023670"/>
</dbReference>
<name>A0A0J8B2X8_BETVV</name>
<sequence>LQDTRRSKGVGVNQGLGNPIKILLTSKPPPQCYCQRKKSPEFSASLRAIVFIFSLSAMTLNYGTSAGVVCFSNSAEAL</sequence>
<evidence type="ECO:0000313" key="3">
    <source>
        <dbReference type="Proteomes" id="UP000035740"/>
    </source>
</evidence>
<evidence type="ECO:0000256" key="1">
    <source>
        <dbReference type="SAM" id="Phobius"/>
    </source>
</evidence>
<accession>A0A0J8B2X8</accession>
<dbReference type="Proteomes" id="UP000035740">
    <property type="component" value="Unassembled WGS sequence"/>
</dbReference>
<keyword evidence="1" id="KW-1133">Transmembrane helix</keyword>
<organism evidence="2 3">
    <name type="scientific">Beta vulgaris subsp. vulgaris</name>
    <name type="common">Beet</name>
    <dbReference type="NCBI Taxonomy" id="3555"/>
    <lineage>
        <taxon>Eukaryota</taxon>
        <taxon>Viridiplantae</taxon>
        <taxon>Streptophyta</taxon>
        <taxon>Embryophyta</taxon>
        <taxon>Tracheophyta</taxon>
        <taxon>Spermatophyta</taxon>
        <taxon>Magnoliopsida</taxon>
        <taxon>eudicotyledons</taxon>
        <taxon>Gunneridae</taxon>
        <taxon>Pentapetalae</taxon>
        <taxon>Caryophyllales</taxon>
        <taxon>Chenopodiaceae</taxon>
        <taxon>Betoideae</taxon>
        <taxon>Beta</taxon>
    </lineage>
</organism>
<feature type="non-terminal residue" evidence="2">
    <location>
        <position position="1"/>
    </location>
</feature>
<evidence type="ECO:0000313" key="2">
    <source>
        <dbReference type="EMBL" id="KMS94213.1"/>
    </source>
</evidence>
<dbReference type="EMBL" id="KQ095256">
    <property type="protein sequence ID" value="KMS94213.1"/>
    <property type="molecule type" value="Genomic_DNA"/>
</dbReference>
<keyword evidence="1" id="KW-0472">Membrane</keyword>
<dbReference type="AlphaFoldDB" id="A0A0J8B2X8"/>